<feature type="compositionally biased region" description="Polar residues" evidence="1">
    <location>
        <begin position="197"/>
        <end position="216"/>
    </location>
</feature>
<accession>A0A9Q8LGU7</accession>
<dbReference type="Proteomes" id="UP000756132">
    <property type="component" value="Chromosome 5"/>
</dbReference>
<proteinExistence type="predicted"/>
<dbReference type="OMA" id="NYCTVCE"/>
<protein>
    <recommendedName>
        <fullName evidence="4">Life-span regulatory factor-domain-containing protein</fullName>
    </recommendedName>
</protein>
<reference evidence="2" key="1">
    <citation type="submission" date="2021-12" db="EMBL/GenBank/DDBJ databases">
        <authorList>
            <person name="Zaccaron A."/>
            <person name="Stergiopoulos I."/>
        </authorList>
    </citation>
    <scope>NUCLEOTIDE SEQUENCE</scope>
    <source>
        <strain evidence="2">Race5_Kim</strain>
    </source>
</reference>
<feature type="compositionally biased region" description="Basic and acidic residues" evidence="1">
    <location>
        <begin position="312"/>
        <end position="323"/>
    </location>
</feature>
<dbReference type="Pfam" id="PF12855">
    <property type="entry name" value="Ecl1"/>
    <property type="match status" value="1"/>
</dbReference>
<feature type="region of interest" description="Disordered" evidence="1">
    <location>
        <begin position="303"/>
        <end position="337"/>
    </location>
</feature>
<feature type="compositionally biased region" description="Polar residues" evidence="1">
    <location>
        <begin position="224"/>
        <end position="233"/>
    </location>
</feature>
<feature type="compositionally biased region" description="Polar residues" evidence="1">
    <location>
        <begin position="35"/>
        <end position="54"/>
    </location>
</feature>
<dbReference type="InterPro" id="IPR024368">
    <property type="entry name" value="Ecl1/2/3"/>
</dbReference>
<reference evidence="2" key="2">
    <citation type="journal article" date="2022" name="Microb. Genom.">
        <title>A chromosome-scale genome assembly of the tomato pathogen Cladosporium fulvum reveals a compartmentalized genome architecture and the presence of a dispensable chromosome.</title>
        <authorList>
            <person name="Zaccaron A.Z."/>
            <person name="Chen L.H."/>
            <person name="Samaras A."/>
            <person name="Stergiopoulos I."/>
        </authorList>
    </citation>
    <scope>NUCLEOTIDE SEQUENCE</scope>
    <source>
        <strain evidence="2">Race5_Kim</strain>
    </source>
</reference>
<keyword evidence="3" id="KW-1185">Reference proteome</keyword>
<evidence type="ECO:0008006" key="4">
    <source>
        <dbReference type="Google" id="ProtNLM"/>
    </source>
</evidence>
<evidence type="ECO:0000313" key="3">
    <source>
        <dbReference type="Proteomes" id="UP000756132"/>
    </source>
</evidence>
<feature type="region of interest" description="Disordered" evidence="1">
    <location>
        <begin position="196"/>
        <end position="233"/>
    </location>
</feature>
<gene>
    <name evidence="2" type="ORF">CLAFUR5_05580</name>
</gene>
<feature type="region of interest" description="Disordered" evidence="1">
    <location>
        <begin position="127"/>
        <end position="147"/>
    </location>
</feature>
<evidence type="ECO:0000313" key="2">
    <source>
        <dbReference type="EMBL" id="UJO17194.1"/>
    </source>
</evidence>
<dbReference type="KEGG" id="ffu:CLAFUR5_05580"/>
<dbReference type="OrthoDB" id="3599883at2759"/>
<dbReference type="GeneID" id="71985458"/>
<feature type="region of interest" description="Disordered" evidence="1">
    <location>
        <begin position="1"/>
        <end position="66"/>
    </location>
</feature>
<evidence type="ECO:0000256" key="1">
    <source>
        <dbReference type="SAM" id="MobiDB-lite"/>
    </source>
</evidence>
<dbReference type="AlphaFoldDB" id="A0A9Q8LGU7"/>
<name>A0A9Q8LGU7_PASFU</name>
<dbReference type="RefSeq" id="XP_047761560.1">
    <property type="nucleotide sequence ID" value="XM_047904728.1"/>
</dbReference>
<sequence>MNKHQQHARTASQGRKLLPPHARPNKPAPLKRGASYNNAHSHVSSPKSPSFNKTQWRRSVGGGEEVQPIEEEESGMASFLQFCTTCERQIVTPGAVLYCSEACRRKDVSRPTSLQSLESVTSPSIVRNTSSYFDQPPSDIVPQRSPTVLRPLSQTFSDLSLYDSHSSDSSSDLEARQDSHAAHYLDQFYSGFAAAEQATSRSGRPRMNRSSTTNDSHAIPSLVHSPSSSYGTVASNASYRPVANRHHPWNCNCSTSKSIDLVIPYPTASTSPTQLLEDASLKSGASTETSFRVVEAGDVSYEQRTLRGSKSGSERKTSADRTLKQLFSHDAMKASPK</sequence>
<organism evidence="2 3">
    <name type="scientific">Passalora fulva</name>
    <name type="common">Tomato leaf mold</name>
    <name type="synonym">Cladosporium fulvum</name>
    <dbReference type="NCBI Taxonomy" id="5499"/>
    <lineage>
        <taxon>Eukaryota</taxon>
        <taxon>Fungi</taxon>
        <taxon>Dikarya</taxon>
        <taxon>Ascomycota</taxon>
        <taxon>Pezizomycotina</taxon>
        <taxon>Dothideomycetes</taxon>
        <taxon>Dothideomycetidae</taxon>
        <taxon>Mycosphaerellales</taxon>
        <taxon>Mycosphaerellaceae</taxon>
        <taxon>Fulvia</taxon>
    </lineage>
</organism>
<dbReference type="EMBL" id="CP090167">
    <property type="protein sequence ID" value="UJO17194.1"/>
    <property type="molecule type" value="Genomic_DNA"/>
</dbReference>